<evidence type="ECO:0008006" key="3">
    <source>
        <dbReference type="Google" id="ProtNLM"/>
    </source>
</evidence>
<evidence type="ECO:0000313" key="2">
    <source>
        <dbReference type="Proteomes" id="UP001180489"/>
    </source>
</evidence>
<proteinExistence type="predicted"/>
<organism evidence="1 2">
    <name type="scientific">Streptomyces hintoniae</name>
    <dbReference type="NCBI Taxonomy" id="3075521"/>
    <lineage>
        <taxon>Bacteria</taxon>
        <taxon>Bacillati</taxon>
        <taxon>Actinomycetota</taxon>
        <taxon>Actinomycetes</taxon>
        <taxon>Kitasatosporales</taxon>
        <taxon>Streptomycetaceae</taxon>
        <taxon>Streptomyces</taxon>
    </lineage>
</organism>
<dbReference type="EMBL" id="JAVRFF010000094">
    <property type="protein sequence ID" value="MDT0478059.1"/>
    <property type="molecule type" value="Genomic_DNA"/>
</dbReference>
<dbReference type="Proteomes" id="UP001180489">
    <property type="component" value="Unassembled WGS sequence"/>
</dbReference>
<accession>A0ABU2UYE9</accession>
<dbReference type="RefSeq" id="WP_311638024.1">
    <property type="nucleotide sequence ID" value="NZ_JAVRFF010000094.1"/>
</dbReference>
<gene>
    <name evidence="1" type="ORF">RM863_38690</name>
</gene>
<evidence type="ECO:0000313" key="1">
    <source>
        <dbReference type="EMBL" id="MDT0478059.1"/>
    </source>
</evidence>
<protein>
    <recommendedName>
        <fullName evidence="3">Lipoprotein</fullName>
    </recommendedName>
</protein>
<keyword evidence="2" id="KW-1185">Reference proteome</keyword>
<reference evidence="1" key="1">
    <citation type="submission" date="2024-05" db="EMBL/GenBank/DDBJ databases">
        <title>30 novel species of actinomycetes from the DSMZ collection.</title>
        <authorList>
            <person name="Nouioui I."/>
        </authorList>
    </citation>
    <scope>NUCLEOTIDE SEQUENCE</scope>
    <source>
        <strain evidence="1">DSM 41014</strain>
    </source>
</reference>
<name>A0ABU2UYE9_9ACTN</name>
<sequence length="172" mass="18473">MAVWGTGALTGCQTIADAASASGCEGTESRVDDLKSYGILDSWPHGTIKPRGFKDLDAGCWEDSGEVQLYAERTYVFAGNKVDVTKYYRAAAEREGWQPSHATRQSSKVDQPTNLCFTRGEADDAARLDVYFLTMEILDAEESKVGPEFGSGVGYRVSITSSADGSATSCSD</sequence>
<comment type="caution">
    <text evidence="1">The sequence shown here is derived from an EMBL/GenBank/DDBJ whole genome shotgun (WGS) entry which is preliminary data.</text>
</comment>